<accession>A0A0G0B905</accession>
<keyword evidence="1" id="KW-0175">Coiled coil</keyword>
<sequence>MDKKEFDNFFRPYSKNVDNANKHGFWKLSDSLVTQIIKNNISVTIGEDAVILDAGGGTGRWVCDLGKTYKSKFIIYDMSRDMLEKAKENIRNANIENRVKLIEGDLKSMKSLESESINYIISIYSPISFVYEKEKAFSELFRVLKRGGKIIIMGHGYYNALASKINNYCADAKELEMLSNEQIVKWGEHVPKLNVFSKETIENDLKQAGFSLDKTYGVPVFTQPGQEDFDPENATKSKISAALENEDFFNKVFELEMKYNSQLTIANRGMNMFAVAVKK</sequence>
<dbReference type="AlphaFoldDB" id="A0A0G0B905"/>
<proteinExistence type="predicted"/>
<comment type="caution">
    <text evidence="3">The sequence shown here is derived from an EMBL/GenBank/DDBJ whole genome shotgun (WGS) entry which is preliminary data.</text>
</comment>
<evidence type="ECO:0000313" key="3">
    <source>
        <dbReference type="EMBL" id="KKP35315.1"/>
    </source>
</evidence>
<dbReference type="PANTHER" id="PTHR43591">
    <property type="entry name" value="METHYLTRANSFERASE"/>
    <property type="match status" value="1"/>
</dbReference>
<evidence type="ECO:0000256" key="1">
    <source>
        <dbReference type="SAM" id="Coils"/>
    </source>
</evidence>
<name>A0A0G0B905_9BACT</name>
<evidence type="ECO:0000313" key="4">
    <source>
        <dbReference type="Proteomes" id="UP000034349"/>
    </source>
</evidence>
<dbReference type="Proteomes" id="UP000034349">
    <property type="component" value="Unassembled WGS sequence"/>
</dbReference>
<dbReference type="EMBL" id="LBOK01000030">
    <property type="protein sequence ID" value="KKP35315.1"/>
    <property type="molecule type" value="Genomic_DNA"/>
</dbReference>
<dbReference type="Pfam" id="PF13847">
    <property type="entry name" value="Methyltransf_31"/>
    <property type="match status" value="1"/>
</dbReference>
<dbReference type="Gene3D" id="3.40.50.150">
    <property type="entry name" value="Vaccinia Virus protein VP39"/>
    <property type="match status" value="1"/>
</dbReference>
<dbReference type="InterPro" id="IPR029063">
    <property type="entry name" value="SAM-dependent_MTases_sf"/>
</dbReference>
<dbReference type="SUPFAM" id="SSF53335">
    <property type="entry name" value="S-adenosyl-L-methionine-dependent methyltransferases"/>
    <property type="match status" value="1"/>
</dbReference>
<organism evidence="3 4">
    <name type="scientific">Candidatus Roizmanbacteria bacterium GW2011_GWA2_32_13</name>
    <dbReference type="NCBI Taxonomy" id="1618475"/>
    <lineage>
        <taxon>Bacteria</taxon>
        <taxon>Candidatus Roizmaniibacteriota</taxon>
    </lineage>
</organism>
<feature type="coiled-coil region" evidence="1">
    <location>
        <begin position="76"/>
        <end position="103"/>
    </location>
</feature>
<dbReference type="CDD" id="cd02440">
    <property type="entry name" value="AdoMet_MTases"/>
    <property type="match status" value="1"/>
</dbReference>
<reference evidence="3 4" key="1">
    <citation type="journal article" date="2015" name="Nature">
        <title>rRNA introns, odd ribosomes, and small enigmatic genomes across a large radiation of phyla.</title>
        <authorList>
            <person name="Brown C.T."/>
            <person name="Hug L.A."/>
            <person name="Thomas B.C."/>
            <person name="Sharon I."/>
            <person name="Castelle C.J."/>
            <person name="Singh A."/>
            <person name="Wilkins M.J."/>
            <person name="Williams K.H."/>
            <person name="Banfield J.F."/>
        </authorList>
    </citation>
    <scope>NUCLEOTIDE SEQUENCE [LARGE SCALE GENOMIC DNA]</scope>
</reference>
<gene>
    <name evidence="3" type="ORF">UR23_C0030G0006</name>
</gene>
<protein>
    <recommendedName>
        <fullName evidence="2">Methyltransferase domain-containing protein</fullName>
    </recommendedName>
</protein>
<feature type="domain" description="Methyltransferase" evidence="2">
    <location>
        <begin position="47"/>
        <end position="176"/>
    </location>
</feature>
<dbReference type="InterPro" id="IPR025714">
    <property type="entry name" value="Methyltranfer_dom"/>
</dbReference>
<evidence type="ECO:0000259" key="2">
    <source>
        <dbReference type="Pfam" id="PF13847"/>
    </source>
</evidence>